<organism evidence="4 5">
    <name type="scientific">Latilactobacillus fuchuensis DSM 14340 = JCM 11249</name>
    <dbReference type="NCBI Taxonomy" id="1423747"/>
    <lineage>
        <taxon>Bacteria</taxon>
        <taxon>Bacillati</taxon>
        <taxon>Bacillota</taxon>
        <taxon>Bacilli</taxon>
        <taxon>Lactobacillales</taxon>
        <taxon>Lactobacillaceae</taxon>
        <taxon>Latilactobacillus</taxon>
    </lineage>
</organism>
<dbReference type="Gene3D" id="1.20.1610.10">
    <property type="entry name" value="alpha-1,2-mannosidases domains"/>
    <property type="match status" value="1"/>
</dbReference>
<dbReference type="InterPro" id="IPR050883">
    <property type="entry name" value="PNGase"/>
</dbReference>
<proteinExistence type="predicted"/>
<dbReference type="GO" id="GO:0005975">
    <property type="term" value="P:carbohydrate metabolic process"/>
    <property type="evidence" value="ECO:0007669"/>
    <property type="project" value="InterPro"/>
</dbReference>
<dbReference type="Pfam" id="PF07971">
    <property type="entry name" value="Glyco_hydro_92"/>
    <property type="match status" value="1"/>
</dbReference>
<dbReference type="STRING" id="1423747.FC69_GL000608"/>
<dbReference type="PATRIC" id="fig|1423747.3.peg.621"/>
<dbReference type="Proteomes" id="UP000051264">
    <property type="component" value="Unassembled WGS sequence"/>
</dbReference>
<dbReference type="EMBL" id="AZEX01000016">
    <property type="protein sequence ID" value="KRL61561.1"/>
    <property type="molecule type" value="Genomic_DNA"/>
</dbReference>
<dbReference type="Pfam" id="PF17678">
    <property type="entry name" value="Glyco_hydro_92N"/>
    <property type="match status" value="1"/>
</dbReference>
<dbReference type="Gene3D" id="3.30.2080.10">
    <property type="entry name" value="GH92 mannosidase domain"/>
    <property type="match status" value="1"/>
</dbReference>
<dbReference type="GO" id="GO:0006516">
    <property type="term" value="P:glycoprotein catabolic process"/>
    <property type="evidence" value="ECO:0007669"/>
    <property type="project" value="TreeGrafter"/>
</dbReference>
<evidence type="ECO:0000259" key="2">
    <source>
        <dbReference type="Pfam" id="PF07971"/>
    </source>
</evidence>
<dbReference type="PANTHER" id="PTHR12143">
    <property type="entry name" value="PEPTIDE N-GLYCANASE PNGASE -RELATED"/>
    <property type="match status" value="1"/>
</dbReference>
<dbReference type="InterPro" id="IPR012939">
    <property type="entry name" value="Glyco_hydro_92"/>
</dbReference>
<dbReference type="Gene3D" id="2.70.98.10">
    <property type="match status" value="1"/>
</dbReference>
<dbReference type="Gene3D" id="1.20.1050.60">
    <property type="entry name" value="alpha-1,2-mannosidase"/>
    <property type="match status" value="1"/>
</dbReference>
<dbReference type="OrthoDB" id="9804511at2"/>
<dbReference type="GO" id="GO:0005829">
    <property type="term" value="C:cytosol"/>
    <property type="evidence" value="ECO:0007669"/>
    <property type="project" value="TreeGrafter"/>
</dbReference>
<keyword evidence="4" id="KW-0378">Hydrolase</keyword>
<dbReference type="PANTHER" id="PTHR12143:SF43">
    <property type="entry name" value="PUTATIVE-RELATED"/>
    <property type="match status" value="1"/>
</dbReference>
<comment type="caution">
    <text evidence="4">The sequence shown here is derived from an EMBL/GenBank/DDBJ whole genome shotgun (WGS) entry which is preliminary data.</text>
</comment>
<feature type="domain" description="Glycosyl hydrolase family 92" evidence="2">
    <location>
        <begin position="237"/>
        <end position="711"/>
    </location>
</feature>
<evidence type="ECO:0000256" key="1">
    <source>
        <dbReference type="SAM" id="MobiDB-lite"/>
    </source>
</evidence>
<gene>
    <name evidence="4" type="ORF">FC69_GL000608</name>
</gene>
<dbReference type="GO" id="GO:0030246">
    <property type="term" value="F:carbohydrate binding"/>
    <property type="evidence" value="ECO:0007669"/>
    <property type="project" value="InterPro"/>
</dbReference>
<dbReference type="InterPro" id="IPR008928">
    <property type="entry name" value="6-hairpin_glycosidase_sf"/>
</dbReference>
<dbReference type="InterPro" id="IPR014718">
    <property type="entry name" value="GH-type_carb-bd"/>
</dbReference>
<reference evidence="4 5" key="1">
    <citation type="journal article" date="2015" name="Genome Announc.">
        <title>Expanding the biotechnology potential of lactobacilli through comparative genomics of 213 strains and associated genera.</title>
        <authorList>
            <person name="Sun Z."/>
            <person name="Harris H.M."/>
            <person name="McCann A."/>
            <person name="Guo C."/>
            <person name="Argimon S."/>
            <person name="Zhang W."/>
            <person name="Yang X."/>
            <person name="Jeffery I.B."/>
            <person name="Cooney J.C."/>
            <person name="Kagawa T.F."/>
            <person name="Liu W."/>
            <person name="Song Y."/>
            <person name="Salvetti E."/>
            <person name="Wrobel A."/>
            <person name="Rasinkangas P."/>
            <person name="Parkhill J."/>
            <person name="Rea M.C."/>
            <person name="O'Sullivan O."/>
            <person name="Ritari J."/>
            <person name="Douillard F.P."/>
            <person name="Paul Ross R."/>
            <person name="Yang R."/>
            <person name="Briner A.E."/>
            <person name="Felis G.E."/>
            <person name="de Vos W.M."/>
            <person name="Barrangou R."/>
            <person name="Klaenhammer T.R."/>
            <person name="Caufield P.W."/>
            <person name="Cui Y."/>
            <person name="Zhang H."/>
            <person name="O'Toole P.W."/>
        </authorList>
    </citation>
    <scope>NUCLEOTIDE SEQUENCE [LARGE SCALE GENOMIC DNA]</scope>
    <source>
        <strain evidence="4 5">DSM 14340</strain>
    </source>
</reference>
<dbReference type="GO" id="GO:0000224">
    <property type="term" value="F:peptide-N4-(N-acetyl-beta-glucosaminyl)asparagine amidase activity"/>
    <property type="evidence" value="ECO:0007669"/>
    <property type="project" value="TreeGrafter"/>
</dbReference>
<name>A0A0R1RYN7_9LACO</name>
<dbReference type="InterPro" id="IPR041371">
    <property type="entry name" value="GH92_N"/>
</dbReference>
<protein>
    <submittedName>
        <fullName evidence="4">Sugar hydrolase</fullName>
    </submittedName>
</protein>
<evidence type="ECO:0000313" key="4">
    <source>
        <dbReference type="EMBL" id="KRL61561.1"/>
    </source>
</evidence>
<dbReference type="SUPFAM" id="SSF48208">
    <property type="entry name" value="Six-hairpin glycosidases"/>
    <property type="match status" value="1"/>
</dbReference>
<dbReference type="AlphaFoldDB" id="A0A0R1RYN7"/>
<dbReference type="eggNOG" id="COG3537">
    <property type="taxonomic scope" value="Bacteria"/>
</dbReference>
<evidence type="ECO:0000259" key="3">
    <source>
        <dbReference type="Pfam" id="PF17678"/>
    </source>
</evidence>
<sequence length="730" mass="82869">MKITEIDTRQGTLNNYRFSNGNTLPLTGTPFAMNYFTIQNNGGNGSWFFDPNSRRFEGFRLTHQPSPWVGDFQHLQILPLTQQPHEVINELAGSFDPQQATFSPTKLALHDLRYQVSSQLTPSTYGAILHSQYPSTGQAGLQFELPGQFELTITEQAVYGWLSNFSDCEDPDFKMYVAFHFSQPLLLDQTQLLNTNCQPLDCPDKQHISGTDGRLCLFLTGHENDLQFATSFISPEQAQLNLQRQLTKDFDQHLLAANQSWQTYFDRIAIQDQQHPERVQTFYTTLYRLFLFPQKFYELDAKHQPVHYDTKARCVKPGILYTNNGFWDTYKTVYPFFSIIAPELLQEMLQGFLTSYYETDYLPKWLSPDERGMMPGTLIDAVIADAASKDLIDKSQLSEFLTAMLKGATTQSTDSKYGRRGTEDYLEYGYVPNTHDESVNHTLDYAYSDYCIAVVAQKLGQTELAAKYQHSALNYRHLFDTQSKFIRAKDPQGNFQANFSAIEWGNGYAEGGAWQNGFAVYQDIAGLSELHGGNQAFYQKLVELVNTQPRFKVGHYGFEIHEMTEMVALNFGQLAMSNQPSFHIPYLFAYVDHPEMTELLVKQLLLNAFNAGFSGFPGDEDNGSMAGWYVLSALGFYPVTPGSGQYVLGMPIFDNVILHLPDQKELTLTTVNNSDHNLFVQNRQLNKQLYRHSYITHQDLMAGGTFTTTLGLAPNPQPSDNQPFSISTEH</sequence>
<evidence type="ECO:0000313" key="5">
    <source>
        <dbReference type="Proteomes" id="UP000051264"/>
    </source>
</evidence>
<feature type="domain" description="Glycosyl hydrolase family 92 N-terminal" evidence="3">
    <location>
        <begin position="6"/>
        <end position="211"/>
    </location>
</feature>
<feature type="region of interest" description="Disordered" evidence="1">
    <location>
        <begin position="710"/>
        <end position="730"/>
    </location>
</feature>
<feature type="compositionally biased region" description="Polar residues" evidence="1">
    <location>
        <begin position="718"/>
        <end position="730"/>
    </location>
</feature>
<dbReference type="InterPro" id="IPR005887">
    <property type="entry name" value="GH92_a_mannosidase_put"/>
</dbReference>
<dbReference type="RefSeq" id="WP_025083678.1">
    <property type="nucleotide sequence ID" value="NZ_AZEX01000016.1"/>
</dbReference>
<dbReference type="NCBIfam" id="TIGR01180">
    <property type="entry name" value="aman2_put"/>
    <property type="match status" value="1"/>
</dbReference>
<accession>A0A0R1RYN7</accession>